<name>A0A1W1VUD8_9DEIO</name>
<dbReference type="STRING" id="695939.SAMN00790413_06268"/>
<dbReference type="EMBL" id="FWWU01000010">
    <property type="protein sequence ID" value="SMB96987.1"/>
    <property type="molecule type" value="Genomic_DNA"/>
</dbReference>
<gene>
    <name evidence="3" type="ORF">SAMN00790413_06268</name>
</gene>
<keyword evidence="4" id="KW-1185">Reference proteome</keyword>
<dbReference type="PANTHER" id="PTHR43283">
    <property type="entry name" value="BETA-LACTAMASE-RELATED"/>
    <property type="match status" value="1"/>
</dbReference>
<dbReference type="Proteomes" id="UP000192582">
    <property type="component" value="Unassembled WGS sequence"/>
</dbReference>
<dbReference type="PANTHER" id="PTHR43283:SF7">
    <property type="entry name" value="BETA-LACTAMASE-RELATED DOMAIN-CONTAINING PROTEIN"/>
    <property type="match status" value="1"/>
</dbReference>
<dbReference type="Pfam" id="PF00144">
    <property type="entry name" value="Beta-lactamase"/>
    <property type="match status" value="1"/>
</dbReference>
<dbReference type="InterPro" id="IPR012338">
    <property type="entry name" value="Beta-lactam/transpept-like"/>
</dbReference>
<accession>A0A1W1VUD8</accession>
<evidence type="ECO:0000256" key="1">
    <source>
        <dbReference type="SAM" id="SignalP"/>
    </source>
</evidence>
<keyword evidence="1" id="KW-0732">Signal</keyword>
<organism evidence="3 4">
    <name type="scientific">Deinococcus hopiensis KR-140</name>
    <dbReference type="NCBI Taxonomy" id="695939"/>
    <lineage>
        <taxon>Bacteria</taxon>
        <taxon>Thermotogati</taxon>
        <taxon>Deinococcota</taxon>
        <taxon>Deinococci</taxon>
        <taxon>Deinococcales</taxon>
        <taxon>Deinococcaceae</taxon>
        <taxon>Deinococcus</taxon>
    </lineage>
</organism>
<reference evidence="3 4" key="1">
    <citation type="submission" date="2017-04" db="EMBL/GenBank/DDBJ databases">
        <authorList>
            <person name="Afonso C.L."/>
            <person name="Miller P.J."/>
            <person name="Scott M.A."/>
            <person name="Spackman E."/>
            <person name="Goraichik I."/>
            <person name="Dimitrov K.M."/>
            <person name="Suarez D.L."/>
            <person name="Swayne D.E."/>
        </authorList>
    </citation>
    <scope>NUCLEOTIDE SEQUENCE [LARGE SCALE GENOMIC DNA]</scope>
    <source>
        <strain evidence="3 4">KR-140</strain>
    </source>
</reference>
<protein>
    <submittedName>
        <fullName evidence="3">CubicO group peptidase, beta-lactamase class C family</fullName>
    </submittedName>
</protein>
<proteinExistence type="predicted"/>
<dbReference type="OrthoDB" id="6963107at2"/>
<evidence type="ECO:0000259" key="2">
    <source>
        <dbReference type="Pfam" id="PF00144"/>
    </source>
</evidence>
<feature type="domain" description="Beta-lactamase-related" evidence="2">
    <location>
        <begin position="40"/>
        <end position="325"/>
    </location>
</feature>
<dbReference type="AlphaFoldDB" id="A0A1W1VUD8"/>
<feature type="signal peptide" evidence="1">
    <location>
        <begin position="1"/>
        <end position="29"/>
    </location>
</feature>
<evidence type="ECO:0000313" key="3">
    <source>
        <dbReference type="EMBL" id="SMB96987.1"/>
    </source>
</evidence>
<evidence type="ECO:0000313" key="4">
    <source>
        <dbReference type="Proteomes" id="UP000192582"/>
    </source>
</evidence>
<dbReference type="InterPro" id="IPR050789">
    <property type="entry name" value="Diverse_Enzym_Activities"/>
</dbReference>
<dbReference type="SUPFAM" id="SSF56601">
    <property type="entry name" value="beta-lactamase/transpeptidase-like"/>
    <property type="match status" value="1"/>
</dbReference>
<sequence>MRRSVYAVFMCLRPLLTWSALILSSTAHALDFAAAAYSAAHRGSAVLVMQGGQERYAAAQNGYDLKRPHLLASGSKSFGCALAVALQSDGKLQLDERVSATFPSWAGDPQRASVTVRQLLQFTTGLPGQVGPQAVRLQRDLYADALATPLRYPPGERYTYGNAHLAVFGALVQAKTGEDPAAYLQRRVLDPIGARATWTRDHAGHPNLAGSAFMTARDWGRYGQLFLQGGDWEGKAVLPREVLQACFQGSAALSAYGLTWWLNRPFEGTLDADDDVSMTIARAGSVAQQIAPGAPNAVVMAAGAFNQRLYLIPEQRLVVVRYGEGGPWSDNDFLKALLGP</sequence>
<dbReference type="Gene3D" id="3.40.710.10">
    <property type="entry name" value="DD-peptidase/beta-lactamase superfamily"/>
    <property type="match status" value="1"/>
</dbReference>
<dbReference type="InterPro" id="IPR001466">
    <property type="entry name" value="Beta-lactam-related"/>
</dbReference>
<feature type="chain" id="PRO_5012303304" evidence="1">
    <location>
        <begin position="30"/>
        <end position="340"/>
    </location>
</feature>